<feature type="compositionally biased region" description="Pro residues" evidence="1">
    <location>
        <begin position="42"/>
        <end position="56"/>
    </location>
</feature>
<keyword evidence="3" id="KW-1185">Reference proteome</keyword>
<sequence>MGTTVVGFRLGWDRKGRQATVVLTQAGVLHHGSGLLGMSPRPARPQAPTAPDPHPVPRQAATLRRVYAGLVQQGYGRELIPPVCVRLDTDERPLHPRPWGEHAPRAHPELIAEFTGAAPSGPGTLDDALTAFYAAIGLTPRTRTTAPPPPGPAAVPPAVRRALGALAEGRTLASRPGRGTGWSVTGAGVRLHPGPGGEDLTHREVAELQAALTAWLRHQRGPGTGAGAR</sequence>
<protein>
    <submittedName>
        <fullName evidence="2">Uncharacterized protein</fullName>
    </submittedName>
</protein>
<evidence type="ECO:0000313" key="3">
    <source>
        <dbReference type="Proteomes" id="UP001223390"/>
    </source>
</evidence>
<evidence type="ECO:0000313" key="2">
    <source>
        <dbReference type="EMBL" id="MDK9501153.1"/>
    </source>
</evidence>
<reference evidence="2 3" key="1">
    <citation type="submission" date="2023-05" db="EMBL/GenBank/DDBJ databases">
        <title>Sequencing and Assembly of Streptomyces sp. NP73.</title>
        <authorList>
            <person name="Konwar A.N."/>
            <person name="Saikia K."/>
            <person name="Thakur D."/>
        </authorList>
    </citation>
    <scope>NUCLEOTIDE SEQUENCE [LARGE SCALE GENOMIC DNA]</scope>
    <source>
        <strain evidence="2 3">NP73</strain>
    </source>
</reference>
<proteinExistence type="predicted"/>
<dbReference type="Proteomes" id="UP001223390">
    <property type="component" value="Unassembled WGS sequence"/>
</dbReference>
<organism evidence="2 3">
    <name type="scientific">Streptomyces katrae</name>
    <dbReference type="NCBI Taxonomy" id="68223"/>
    <lineage>
        <taxon>Bacteria</taxon>
        <taxon>Bacillati</taxon>
        <taxon>Actinomycetota</taxon>
        <taxon>Actinomycetes</taxon>
        <taxon>Kitasatosporales</taxon>
        <taxon>Streptomycetaceae</taxon>
        <taxon>Streptomyces</taxon>
    </lineage>
</organism>
<evidence type="ECO:0000256" key="1">
    <source>
        <dbReference type="SAM" id="MobiDB-lite"/>
    </source>
</evidence>
<dbReference type="RefSeq" id="WP_285346570.1">
    <property type="nucleotide sequence ID" value="NZ_JASITI010000091.1"/>
</dbReference>
<accession>A0ABT7H5J9</accession>
<name>A0ABT7H5J9_9ACTN</name>
<gene>
    <name evidence="2" type="ORF">QEZ40_007525</name>
</gene>
<comment type="caution">
    <text evidence="2">The sequence shown here is derived from an EMBL/GenBank/DDBJ whole genome shotgun (WGS) entry which is preliminary data.</text>
</comment>
<feature type="region of interest" description="Disordered" evidence="1">
    <location>
        <begin position="33"/>
        <end position="57"/>
    </location>
</feature>
<dbReference type="EMBL" id="JASITI010000091">
    <property type="protein sequence ID" value="MDK9501153.1"/>
    <property type="molecule type" value="Genomic_DNA"/>
</dbReference>